<dbReference type="OrthoDB" id="10052721at2759"/>
<dbReference type="GO" id="GO:0000981">
    <property type="term" value="F:DNA-binding transcription factor activity, RNA polymerase II-specific"/>
    <property type="evidence" value="ECO:0007669"/>
    <property type="project" value="TreeGrafter"/>
</dbReference>
<dbReference type="RefSeq" id="XP_010772315.1">
    <property type="nucleotide sequence ID" value="XM_010774013.1"/>
</dbReference>
<dbReference type="KEGG" id="ncc:104947901"/>
<organism evidence="7 8">
    <name type="scientific">Notothenia coriiceps</name>
    <name type="common">black rockcod</name>
    <dbReference type="NCBI Taxonomy" id="8208"/>
    <lineage>
        <taxon>Eukaryota</taxon>
        <taxon>Metazoa</taxon>
        <taxon>Chordata</taxon>
        <taxon>Craniata</taxon>
        <taxon>Vertebrata</taxon>
        <taxon>Euteleostomi</taxon>
        <taxon>Actinopterygii</taxon>
        <taxon>Neopterygii</taxon>
        <taxon>Teleostei</taxon>
        <taxon>Neoteleostei</taxon>
        <taxon>Acanthomorphata</taxon>
        <taxon>Eupercaria</taxon>
        <taxon>Perciformes</taxon>
        <taxon>Notothenioidei</taxon>
        <taxon>Nototheniidae</taxon>
        <taxon>Notothenia</taxon>
    </lineage>
</organism>
<name>A0A6I9ND93_9TELE</name>
<evidence type="ECO:0000256" key="4">
    <source>
        <dbReference type="ARBA" id="ARBA00023155"/>
    </source>
</evidence>
<evidence type="ECO:0000313" key="7">
    <source>
        <dbReference type="Proteomes" id="UP000504611"/>
    </source>
</evidence>
<dbReference type="GO" id="GO:0006338">
    <property type="term" value="P:chromatin remodeling"/>
    <property type="evidence" value="ECO:0007669"/>
    <property type="project" value="InterPro"/>
</dbReference>
<evidence type="ECO:0000259" key="6">
    <source>
        <dbReference type="PROSITE" id="PS51982"/>
    </source>
</evidence>
<dbReference type="InterPro" id="IPR032392">
    <property type="entry name" value="ULD"/>
</dbReference>
<reference evidence="8" key="1">
    <citation type="submission" date="2025-08" db="UniProtKB">
        <authorList>
            <consortium name="RefSeq"/>
        </authorList>
    </citation>
    <scope>IDENTIFICATION</scope>
    <source>
        <tissue evidence="8">Muscle</tissue>
    </source>
</reference>
<dbReference type="AlphaFoldDB" id="A0A6I9ND93"/>
<evidence type="ECO:0000313" key="8">
    <source>
        <dbReference type="RefSeq" id="XP_010772315.1"/>
    </source>
</evidence>
<dbReference type="InterPro" id="IPR039673">
    <property type="entry name" value="SATB1/SATB2"/>
</dbReference>
<dbReference type="PANTHER" id="PTHR15116">
    <property type="entry name" value="DNA-BINDING PROTEIN SATB FAMILY MEMBER"/>
    <property type="match status" value="1"/>
</dbReference>
<protein>
    <submittedName>
        <fullName evidence="8">DNA-binding protein SATB2-like</fullName>
    </submittedName>
</protein>
<evidence type="ECO:0000256" key="3">
    <source>
        <dbReference type="ARBA" id="ARBA00023125"/>
    </source>
</evidence>
<dbReference type="Gene3D" id="3.10.20.710">
    <property type="entry name" value="SATB, ubiquitin-like oligomerisation domain"/>
    <property type="match status" value="1"/>
</dbReference>
<keyword evidence="7" id="KW-1185">Reference proteome</keyword>
<dbReference type="Pfam" id="PF16534">
    <property type="entry name" value="ULD"/>
    <property type="match status" value="1"/>
</dbReference>
<sequence>MLVPTVRTNLGKTAFKHAAPTAWNNVQKELKLSDGITMGEFRSILKDREHDTIGRSPRNRQNGNQLRPLGGLMIPVCCVVEHAGGGAAGECEGHGDRHAEFVLVHKDVLFTQLVETALSALGYSHSSAAQASGIIKVGRWKPMPVHFLTDAPEATVADMLLDVYHMVTLRIILHRSAW</sequence>
<dbReference type="InterPro" id="IPR038224">
    <property type="entry name" value="SATB_ULD_sf"/>
</dbReference>
<accession>A0A6I9ND93</accession>
<dbReference type="GO" id="GO:0005634">
    <property type="term" value="C:nucleus"/>
    <property type="evidence" value="ECO:0007669"/>
    <property type="project" value="UniProtKB-ARBA"/>
</dbReference>
<proteinExistence type="predicted"/>
<dbReference type="PROSITE" id="PS51982">
    <property type="entry name" value="CMP"/>
    <property type="match status" value="1"/>
</dbReference>
<dbReference type="GO" id="GO:0000978">
    <property type="term" value="F:RNA polymerase II cis-regulatory region sequence-specific DNA binding"/>
    <property type="evidence" value="ECO:0007669"/>
    <property type="project" value="TreeGrafter"/>
</dbReference>
<evidence type="ECO:0000256" key="1">
    <source>
        <dbReference type="ARBA" id="ARBA00022737"/>
    </source>
</evidence>
<keyword evidence="3" id="KW-0238">DNA-binding</keyword>
<keyword evidence="2" id="KW-0832">Ubl conjugation</keyword>
<keyword evidence="1" id="KW-0677">Repeat</keyword>
<dbReference type="Proteomes" id="UP000504611">
    <property type="component" value="Unplaced"/>
</dbReference>
<feature type="non-terminal residue" evidence="8">
    <location>
        <position position="178"/>
    </location>
</feature>
<gene>
    <name evidence="8" type="primary">LOC104947901</name>
</gene>
<dbReference type="GeneID" id="104947901"/>
<dbReference type="PANTHER" id="PTHR15116:SF15">
    <property type="entry name" value="DNA-BINDING PROTEIN SATB2"/>
    <property type="match status" value="1"/>
</dbReference>
<evidence type="ECO:0000256" key="2">
    <source>
        <dbReference type="ARBA" id="ARBA00022843"/>
    </source>
</evidence>
<keyword evidence="4" id="KW-0371">Homeobox</keyword>
<evidence type="ECO:0000256" key="5">
    <source>
        <dbReference type="ARBA" id="ARBA00023242"/>
    </source>
</evidence>
<keyword evidence="5" id="KW-0539">Nucleus</keyword>
<feature type="domain" description="CMP" evidence="6">
    <location>
        <begin position="71"/>
        <end position="175"/>
    </location>
</feature>